<proteinExistence type="predicted"/>
<evidence type="ECO:0000313" key="2">
    <source>
        <dbReference type="EMBL" id="QST87830.1"/>
    </source>
</evidence>
<evidence type="ECO:0000259" key="1">
    <source>
        <dbReference type="Pfam" id="PF02754"/>
    </source>
</evidence>
<name>A0A8A1V855_9ZZZZ</name>
<accession>A0A8A1V855</accession>
<dbReference type="GO" id="GO:0016491">
    <property type="term" value="F:oxidoreductase activity"/>
    <property type="evidence" value="ECO:0007669"/>
    <property type="project" value="UniProtKB-ARBA"/>
</dbReference>
<dbReference type="InterPro" id="IPR004017">
    <property type="entry name" value="Cys_rich_dom"/>
</dbReference>
<dbReference type="EMBL" id="MW601941">
    <property type="protein sequence ID" value="QST87830.1"/>
    <property type="molecule type" value="Genomic_DNA"/>
</dbReference>
<dbReference type="AlphaFoldDB" id="A0A8A1V855"/>
<dbReference type="Pfam" id="PF02754">
    <property type="entry name" value="CCG"/>
    <property type="match status" value="1"/>
</dbReference>
<organism evidence="2">
    <name type="scientific">uncultured organism</name>
    <dbReference type="NCBI Taxonomy" id="155900"/>
    <lineage>
        <taxon>unclassified sequences</taxon>
        <taxon>environmental samples</taxon>
    </lineage>
</organism>
<protein>
    <submittedName>
        <fullName evidence="2">Putative (Fe-S)-binding protein</fullName>
    </submittedName>
</protein>
<sequence length="339" mass="37810">MAQLDYSAYYRRLQDLKKLQIPAESVCWDEQYRPPERAYDIVLYLGCNILRTPDVAADVVAVFRALGLDFIAVAGVQFCCGITWDRFGNVAKGQTIADLTIERLASYKARVVVHWCPSCDVHFSDVVTGRDAKTIPFEVTNAPAFLTALSQRGQILWRHPVPGRVALHSHRGREGHESGQRRARADQEHVSYLLSQIPGLKFLGAVAAPAEFDYDCGPSSLRVERARWLSLRTEQLDAVRRLGADTLVTISHACQREWCDVSDTSLTVRNYISLVAEAIGCTRSYESDSLGRLKRLDDPNAVVESTKTNWASHGLSQEQAEEIACKYDWATPAPRSSAP</sequence>
<reference evidence="2" key="1">
    <citation type="journal article" name="Antibiotics">
        <title>Novel Soil-Derived Beta-Lactam, Chloramphenicol, Fosfomycin and Trimethoprim Resistance Genes Revealed by Functional Metagenomics.</title>
        <authorList>
            <person name="Willms I.M."/>
            <person name="Grote M."/>
            <person name="Kocatuerk M."/>
            <person name="Singhoff L."/>
            <person name="Kraft A.A."/>
            <person name="Bolz S.H."/>
            <person name="Nacke H."/>
        </authorList>
    </citation>
    <scope>NUCLEOTIDE SEQUENCE</scope>
</reference>
<feature type="domain" description="Cysteine-rich" evidence="1">
    <location>
        <begin position="42"/>
        <end position="123"/>
    </location>
</feature>